<evidence type="ECO:0000256" key="1">
    <source>
        <dbReference type="ARBA" id="ARBA00022942"/>
    </source>
</evidence>
<keyword evidence="3" id="KW-1185">Reference proteome</keyword>
<reference evidence="3" key="1">
    <citation type="submission" date="2019-03" db="EMBL/GenBank/DDBJ databases">
        <title>Snf2 controls pulcherriminic acid biosynthesis and connects pigmentation and antifungal activity of the yeast Metschnikowia pulcherrima.</title>
        <authorList>
            <person name="Gore-Lloyd D."/>
            <person name="Sumann I."/>
            <person name="Brachmann A.O."/>
            <person name="Schneeberger K."/>
            <person name="Ortiz-Merino R.A."/>
            <person name="Moreno-Beltran M."/>
            <person name="Schlaefli M."/>
            <person name="Kirner P."/>
            <person name="Santos Kron A."/>
            <person name="Wolfe K.H."/>
            <person name="Piel J."/>
            <person name="Ahrens C.H."/>
            <person name="Henk D."/>
            <person name="Freimoser F.M."/>
        </authorList>
    </citation>
    <scope>NUCLEOTIDE SEQUENCE [LARGE SCALE GENOMIC DNA]</scope>
    <source>
        <strain evidence="3">APC 1.2</strain>
    </source>
</reference>
<dbReference type="GO" id="GO:0010499">
    <property type="term" value="P:proteasomal ubiquitin-independent protein catabolic process"/>
    <property type="evidence" value="ECO:0007669"/>
    <property type="project" value="UniProtKB-ARBA"/>
</dbReference>
<proteinExistence type="predicted"/>
<keyword evidence="1 2" id="KW-0647">Proteasome</keyword>
<dbReference type="InterPro" id="IPR001353">
    <property type="entry name" value="Proteasome_sua/b"/>
</dbReference>
<dbReference type="AlphaFoldDB" id="A0A4P6XU89"/>
<dbReference type="InterPro" id="IPR029055">
    <property type="entry name" value="Ntn_hydrolases_N"/>
</dbReference>
<evidence type="ECO:0000313" key="3">
    <source>
        <dbReference type="Proteomes" id="UP000292447"/>
    </source>
</evidence>
<accession>A0A4P6XU89</accession>
<dbReference type="InterPro" id="IPR050115">
    <property type="entry name" value="Proteasome_alpha"/>
</dbReference>
<organism evidence="2 3">
    <name type="scientific">Metschnikowia aff. pulcherrima</name>
    <dbReference type="NCBI Taxonomy" id="2163413"/>
    <lineage>
        <taxon>Eukaryota</taxon>
        <taxon>Fungi</taxon>
        <taxon>Dikarya</taxon>
        <taxon>Ascomycota</taxon>
        <taxon>Saccharomycotina</taxon>
        <taxon>Pichiomycetes</taxon>
        <taxon>Metschnikowiaceae</taxon>
        <taxon>Metschnikowia</taxon>
    </lineage>
</organism>
<dbReference type="GO" id="GO:0043161">
    <property type="term" value="P:proteasome-mediated ubiquitin-dependent protein catabolic process"/>
    <property type="evidence" value="ECO:0007669"/>
    <property type="project" value="UniProtKB-ARBA"/>
</dbReference>
<dbReference type="Proteomes" id="UP000292447">
    <property type="component" value="Chromosome VI"/>
</dbReference>
<dbReference type="GO" id="GO:0005839">
    <property type="term" value="C:proteasome core complex"/>
    <property type="evidence" value="ECO:0007669"/>
    <property type="project" value="InterPro"/>
</dbReference>
<dbReference type="EMBL" id="CP034461">
    <property type="protein sequence ID" value="QBM90769.1"/>
    <property type="molecule type" value="Genomic_DNA"/>
</dbReference>
<dbReference type="PANTHER" id="PTHR11599">
    <property type="entry name" value="PROTEASOME SUBUNIT ALPHA/BETA"/>
    <property type="match status" value="1"/>
</dbReference>
<sequence>MIAGFDLNDTTPRLYQTEPSGVYNSWKAHAIGRSSKTVKEFLEKNFAEGADEKSTVKLTVKSLLEVVQTGAKNIEISVLKPNNVIQNLTVDEISQYVAEIEAEKQAEAEKKKKKE</sequence>
<gene>
    <name evidence="2" type="primary">MPUL0F03560</name>
    <name evidence="2" type="ORF">METSCH_F03560</name>
</gene>
<dbReference type="Pfam" id="PF00227">
    <property type="entry name" value="Proteasome"/>
    <property type="match status" value="1"/>
</dbReference>
<dbReference type="Gene3D" id="3.60.20.10">
    <property type="entry name" value="Glutamine Phosphoribosylpyrophosphate, subunit 1, domain 1"/>
    <property type="match status" value="1"/>
</dbReference>
<protein>
    <submittedName>
        <fullName evidence="2">Proteasome subunit</fullName>
    </submittedName>
</protein>
<dbReference type="STRING" id="2163413.A0A4P6XU89"/>
<name>A0A4P6XU89_9ASCO</name>
<evidence type="ECO:0000313" key="2">
    <source>
        <dbReference type="EMBL" id="QBM90769.1"/>
    </source>
</evidence>
<dbReference type="SUPFAM" id="SSF56235">
    <property type="entry name" value="N-terminal nucleophile aminohydrolases (Ntn hydrolases)"/>
    <property type="match status" value="1"/>
</dbReference>